<dbReference type="GO" id="GO:0004553">
    <property type="term" value="F:hydrolase activity, hydrolyzing O-glycosyl compounds"/>
    <property type="evidence" value="ECO:0007669"/>
    <property type="project" value="InterPro"/>
</dbReference>
<dbReference type="PANTHER" id="PTHR37423">
    <property type="entry name" value="SOLUBLE LYTIC MUREIN TRANSGLYCOSYLASE-RELATED"/>
    <property type="match status" value="1"/>
</dbReference>
<dbReference type="GO" id="GO:0016020">
    <property type="term" value="C:membrane"/>
    <property type="evidence" value="ECO:0007669"/>
    <property type="project" value="InterPro"/>
</dbReference>
<dbReference type="InterPro" id="IPR000189">
    <property type="entry name" value="Transglyc_AS"/>
</dbReference>
<dbReference type="STRING" id="1458985.BJP34_22275"/>
<dbReference type="InterPro" id="IPR008939">
    <property type="entry name" value="Lytic_TGlycosylase_superhlx_U"/>
</dbReference>
<dbReference type="GO" id="GO:0008933">
    <property type="term" value="F:peptidoglycan lytic transglycosylase activity"/>
    <property type="evidence" value="ECO:0007669"/>
    <property type="project" value="InterPro"/>
</dbReference>
<keyword evidence="2" id="KW-0732">Signal</keyword>
<dbReference type="KEGG" id="mpro:BJP34_22275"/>
<proteinExistence type="inferred from homology"/>
<sequence>MLKERRQQFLLLAGAIVLLVSVSLGAVFLGVTVANQLEEKEENKTASQGLTESTGKSAVARLVSLPPQQRATNLDAFASGPKSREQYRARYLLASDLIQQNQPEQALNHLEGLESDYPVLASHVVLKRAQAYQAMGDSAKATAAWGTILKKYPNQAVAAEALYHLGKSNPKHWDDAIAKFPSHPRTLEIVRQRLKANPNQLPLLLLLAKHTPKALGMQEIRDRIVDKYAEQLTPEDWEMIGNGYWETWKYGKAGKAYAQAPRTPRNLYRAGRGLHLDTKASKGKIFYEQLISAYPNAKETGLALRRLASISKRTEALAYLDQVIQNYPDEAPQALLDKAKILEKLNSKVSAGQARKSVLTQYASSDAAANYRWQMAQKKAAKGQLQQAWQWAQPITTNNPDSDIAAQAGFWVGRWASKLGRPNDAKAAFEHVLARYPESYYAWRSANYLGWNVGDFTSVRYLMPKVVRPQARPLLTDGSATLKELYKLGQDQDAWALWQVELGDRKELSVSEQFSDGLLRLGIGDNLKGINQVWSLKRRETPQEQAEWAALRDDPKYWHALFPFPFLNSIVNWSGQRELNPLLVTALIRQESRFEPEIRSVAGAMGLMQVMPATGSWVAQKIQLKEYNLKNPDDNIKLGTWYLSFTHQQNSNNSLLAVASYNAGPGNVSKWVNRYGFSDPDAFIEKIPFRETKGYVKTVFGNYWNYLRLYNPDISRMVEAHAANKSVASSN</sequence>
<dbReference type="Gene3D" id="1.10.530.10">
    <property type="match status" value="1"/>
</dbReference>
<protein>
    <submittedName>
        <fullName evidence="4">Tail length tape measure protein</fullName>
    </submittedName>
</protein>
<evidence type="ECO:0000256" key="2">
    <source>
        <dbReference type="ARBA" id="ARBA00022729"/>
    </source>
</evidence>
<dbReference type="InterPro" id="IPR019734">
    <property type="entry name" value="TPR_rpt"/>
</dbReference>
<name>A0A1D8TWG2_9CYAN</name>
<dbReference type="GO" id="GO:0000270">
    <property type="term" value="P:peptidoglycan metabolic process"/>
    <property type="evidence" value="ECO:0007669"/>
    <property type="project" value="InterPro"/>
</dbReference>
<dbReference type="InterPro" id="IPR008258">
    <property type="entry name" value="Transglycosylase_SLT_dom_1"/>
</dbReference>
<dbReference type="Pfam" id="PF01464">
    <property type="entry name" value="SLT"/>
    <property type="match status" value="1"/>
</dbReference>
<dbReference type="CDD" id="cd13401">
    <property type="entry name" value="Slt70-like"/>
    <property type="match status" value="1"/>
</dbReference>
<dbReference type="SUPFAM" id="SSF53955">
    <property type="entry name" value="Lysozyme-like"/>
    <property type="match status" value="1"/>
</dbReference>
<dbReference type="SUPFAM" id="SSF48435">
    <property type="entry name" value="Bacterial muramidases"/>
    <property type="match status" value="1"/>
</dbReference>
<dbReference type="PROSITE" id="PS00922">
    <property type="entry name" value="TRANSGLYCOSYLASE"/>
    <property type="match status" value="1"/>
</dbReference>
<dbReference type="OrthoDB" id="9815002at2"/>
<dbReference type="InterPro" id="IPR023346">
    <property type="entry name" value="Lysozyme-like_dom_sf"/>
</dbReference>
<accession>A0A1D8TWG2</accession>
<dbReference type="Proteomes" id="UP000177870">
    <property type="component" value="Chromosome"/>
</dbReference>
<evidence type="ECO:0000256" key="1">
    <source>
        <dbReference type="ARBA" id="ARBA00007734"/>
    </source>
</evidence>
<dbReference type="EMBL" id="CP017599">
    <property type="protein sequence ID" value="AOX01796.1"/>
    <property type="molecule type" value="Genomic_DNA"/>
</dbReference>
<gene>
    <name evidence="4" type="ORF">BJP34_22275</name>
</gene>
<dbReference type="RefSeq" id="WP_070394229.1">
    <property type="nucleotide sequence ID" value="NZ_CP017599.1"/>
</dbReference>
<dbReference type="Gene3D" id="1.25.40.10">
    <property type="entry name" value="Tetratricopeptide repeat domain"/>
    <property type="match status" value="2"/>
</dbReference>
<evidence type="ECO:0000259" key="3">
    <source>
        <dbReference type="Pfam" id="PF01464"/>
    </source>
</evidence>
<feature type="domain" description="Transglycosylase SLT" evidence="3">
    <location>
        <begin position="572"/>
        <end position="681"/>
    </location>
</feature>
<dbReference type="AlphaFoldDB" id="A0A1D8TWG2"/>
<organism evidence="4 5">
    <name type="scientific">Moorena producens PAL-8-15-08-1</name>
    <dbReference type="NCBI Taxonomy" id="1458985"/>
    <lineage>
        <taxon>Bacteria</taxon>
        <taxon>Bacillati</taxon>
        <taxon>Cyanobacteriota</taxon>
        <taxon>Cyanophyceae</taxon>
        <taxon>Coleofasciculales</taxon>
        <taxon>Coleofasciculaceae</taxon>
        <taxon>Moorena</taxon>
    </lineage>
</organism>
<dbReference type="PANTHER" id="PTHR37423:SF5">
    <property type="entry name" value="SOLUBLE LYTIC MUREIN TRANSGLYCOSYLASE"/>
    <property type="match status" value="1"/>
</dbReference>
<reference evidence="5" key="1">
    <citation type="submission" date="2016-10" db="EMBL/GenBank/DDBJ databases">
        <title>Comparative genomics uncovers the prolific and rare metabolic potential of the cyanobacterial genus Moorea.</title>
        <authorList>
            <person name="Leao T."/>
            <person name="Castelao G."/>
            <person name="Korobeynikov A."/>
            <person name="Monroe E.A."/>
            <person name="Podell S."/>
            <person name="Glukhov E."/>
            <person name="Allen E."/>
            <person name="Gerwick W.H."/>
            <person name="Gerwick L."/>
        </authorList>
    </citation>
    <scope>NUCLEOTIDE SEQUENCE [LARGE SCALE GENOMIC DNA]</scope>
    <source>
        <strain evidence="5">PAL-8-15-08-1</strain>
    </source>
</reference>
<evidence type="ECO:0000313" key="5">
    <source>
        <dbReference type="Proteomes" id="UP000177870"/>
    </source>
</evidence>
<evidence type="ECO:0000313" key="4">
    <source>
        <dbReference type="EMBL" id="AOX01796.1"/>
    </source>
</evidence>
<dbReference type="Pfam" id="PF13174">
    <property type="entry name" value="TPR_6"/>
    <property type="match status" value="3"/>
</dbReference>
<comment type="similarity">
    <text evidence="1">Belongs to the transglycosylase Slt family.</text>
</comment>
<dbReference type="GO" id="GO:0042597">
    <property type="term" value="C:periplasmic space"/>
    <property type="evidence" value="ECO:0007669"/>
    <property type="project" value="InterPro"/>
</dbReference>
<dbReference type="InterPro" id="IPR011990">
    <property type="entry name" value="TPR-like_helical_dom_sf"/>
</dbReference>